<dbReference type="CDD" id="cd07012">
    <property type="entry name" value="PBP2_Bug_TTT"/>
    <property type="match status" value="1"/>
</dbReference>
<dbReference type="EMBL" id="JABFDB010000009">
    <property type="protein sequence ID" value="NYZ20867.1"/>
    <property type="molecule type" value="Genomic_DNA"/>
</dbReference>
<evidence type="ECO:0000313" key="4">
    <source>
        <dbReference type="Proteomes" id="UP000584642"/>
    </source>
</evidence>
<name>A0ABX2T970_9PROT</name>
<dbReference type="SUPFAM" id="SSF53850">
    <property type="entry name" value="Periplasmic binding protein-like II"/>
    <property type="match status" value="1"/>
</dbReference>
<reference evidence="3 4" key="1">
    <citation type="submission" date="2020-05" db="EMBL/GenBank/DDBJ databases">
        <title>Azospirillum oleiclasticum sp. nov, a nitrogen-fixing and heavy crude oil-emulsifying bacterium isolated from the crude oil of Yumen Oilfield.</title>
        <authorList>
            <person name="Wu D."/>
            <person name="Cai M."/>
            <person name="Zhang X."/>
        </authorList>
    </citation>
    <scope>NUCLEOTIDE SEQUENCE [LARGE SCALE GENOMIC DNA]</scope>
    <source>
        <strain evidence="3 4">ROY-1-1-2</strain>
    </source>
</reference>
<protein>
    <submittedName>
        <fullName evidence="3">Tripartite tricarboxylate transporter substrate binding protein</fullName>
    </submittedName>
</protein>
<accession>A0ABX2T970</accession>
<dbReference type="Pfam" id="PF03401">
    <property type="entry name" value="TctC"/>
    <property type="match status" value="1"/>
</dbReference>
<dbReference type="Gene3D" id="3.40.190.150">
    <property type="entry name" value="Bordetella uptake gene, domain 1"/>
    <property type="match status" value="1"/>
</dbReference>
<comment type="similarity">
    <text evidence="1">Belongs to the UPF0065 (bug) family.</text>
</comment>
<feature type="signal peptide" evidence="2">
    <location>
        <begin position="1"/>
        <end position="29"/>
    </location>
</feature>
<evidence type="ECO:0000256" key="2">
    <source>
        <dbReference type="SAM" id="SignalP"/>
    </source>
</evidence>
<dbReference type="Proteomes" id="UP000584642">
    <property type="component" value="Unassembled WGS sequence"/>
</dbReference>
<organism evidence="3 4">
    <name type="scientific">Azospirillum oleiclasticum</name>
    <dbReference type="NCBI Taxonomy" id="2735135"/>
    <lineage>
        <taxon>Bacteria</taxon>
        <taxon>Pseudomonadati</taxon>
        <taxon>Pseudomonadota</taxon>
        <taxon>Alphaproteobacteria</taxon>
        <taxon>Rhodospirillales</taxon>
        <taxon>Azospirillaceae</taxon>
        <taxon>Azospirillum</taxon>
    </lineage>
</organism>
<dbReference type="Gene3D" id="3.40.190.10">
    <property type="entry name" value="Periplasmic binding protein-like II"/>
    <property type="match status" value="1"/>
</dbReference>
<gene>
    <name evidence="3" type="ORF">HND93_14230</name>
</gene>
<dbReference type="PANTHER" id="PTHR42928:SF5">
    <property type="entry name" value="BLR1237 PROTEIN"/>
    <property type="match status" value="1"/>
</dbReference>
<evidence type="ECO:0000256" key="1">
    <source>
        <dbReference type="ARBA" id="ARBA00006987"/>
    </source>
</evidence>
<comment type="caution">
    <text evidence="3">The sequence shown here is derived from an EMBL/GenBank/DDBJ whole genome shotgun (WGS) entry which is preliminary data.</text>
</comment>
<dbReference type="RefSeq" id="WP_180282643.1">
    <property type="nucleotide sequence ID" value="NZ_JABFDB010000009.1"/>
</dbReference>
<sequence>MTTLRRRTTLAAAFAAALAIALPVTGAAAAWPERPITLIIPWGAGGGTDGTGRILAKMMEDRLGQPINVVNRTGGGSTIGHGEIARAKPDGYTLGIITTELSMFHWRGQSTLSHKDYTLIGLFNADPSSIHVNAASPHKDLRSLAEAIKANPRSIKAGGANQGGVNHLSYVGLVQAVGAAGDQAFWIPSEGAAPALQLLASGAIDAAVVQMSETRSLAEAGKIRPLAVMGGRRDPNFPDVPTVKEAIGIDFTATGWRGLGGPKGLPADVTATLASVMEAVVSSAEFKEFMGKRLYGVEWKGPADFAAFLAERDESFGAAMKAAGLAK</sequence>
<proteinExistence type="inferred from homology"/>
<dbReference type="PANTHER" id="PTHR42928">
    <property type="entry name" value="TRICARBOXYLATE-BINDING PROTEIN"/>
    <property type="match status" value="1"/>
</dbReference>
<keyword evidence="4" id="KW-1185">Reference proteome</keyword>
<evidence type="ECO:0000313" key="3">
    <source>
        <dbReference type="EMBL" id="NYZ20867.1"/>
    </source>
</evidence>
<keyword evidence="2" id="KW-0732">Signal</keyword>
<dbReference type="InterPro" id="IPR006311">
    <property type="entry name" value="TAT_signal"/>
</dbReference>
<dbReference type="InterPro" id="IPR042100">
    <property type="entry name" value="Bug_dom1"/>
</dbReference>
<dbReference type="PIRSF" id="PIRSF017082">
    <property type="entry name" value="YflP"/>
    <property type="match status" value="1"/>
</dbReference>
<dbReference type="InterPro" id="IPR005064">
    <property type="entry name" value="BUG"/>
</dbReference>
<dbReference type="PROSITE" id="PS51318">
    <property type="entry name" value="TAT"/>
    <property type="match status" value="1"/>
</dbReference>
<feature type="chain" id="PRO_5045264608" evidence="2">
    <location>
        <begin position="30"/>
        <end position="327"/>
    </location>
</feature>